<evidence type="ECO:0000313" key="4">
    <source>
        <dbReference type="EMBL" id="KAF5349574.1"/>
    </source>
</evidence>
<evidence type="ECO:0000256" key="2">
    <source>
        <dbReference type="SAM" id="Phobius"/>
    </source>
</evidence>
<dbReference type="InterPro" id="IPR000182">
    <property type="entry name" value="GNAT_dom"/>
</dbReference>
<reference evidence="4 5" key="1">
    <citation type="journal article" date="2020" name="ISME J.">
        <title>Uncovering the hidden diversity of litter-decomposition mechanisms in mushroom-forming fungi.</title>
        <authorList>
            <person name="Floudas D."/>
            <person name="Bentzer J."/>
            <person name="Ahren D."/>
            <person name="Johansson T."/>
            <person name="Persson P."/>
            <person name="Tunlid A."/>
        </authorList>
    </citation>
    <scope>NUCLEOTIDE SEQUENCE [LARGE SCALE GENOMIC DNA]</scope>
    <source>
        <strain evidence="4 5">CBS 146.42</strain>
    </source>
</reference>
<dbReference type="Proteomes" id="UP000559027">
    <property type="component" value="Unassembled WGS sequence"/>
</dbReference>
<dbReference type="PANTHER" id="PTHR13947:SF37">
    <property type="entry name" value="LD18367P"/>
    <property type="match status" value="1"/>
</dbReference>
<dbReference type="PROSITE" id="PS51186">
    <property type="entry name" value="GNAT"/>
    <property type="match status" value="1"/>
</dbReference>
<comment type="caution">
    <text evidence="4">The sequence shown here is derived from an EMBL/GenBank/DDBJ whole genome shotgun (WGS) entry which is preliminary data.</text>
</comment>
<keyword evidence="2" id="KW-0472">Membrane</keyword>
<dbReference type="CDD" id="cd04301">
    <property type="entry name" value="NAT_SF"/>
    <property type="match status" value="1"/>
</dbReference>
<name>A0A8H5FUK9_9AGAR</name>
<dbReference type="InterPro" id="IPR016181">
    <property type="entry name" value="Acyl_CoA_acyltransferase"/>
</dbReference>
<accession>A0A8H5FUK9</accession>
<dbReference type="EMBL" id="JAACJO010000016">
    <property type="protein sequence ID" value="KAF5349574.1"/>
    <property type="molecule type" value="Genomic_DNA"/>
</dbReference>
<evidence type="ECO:0000313" key="5">
    <source>
        <dbReference type="Proteomes" id="UP000559027"/>
    </source>
</evidence>
<keyword evidence="2" id="KW-1133">Transmembrane helix</keyword>
<feature type="transmembrane region" description="Helical" evidence="2">
    <location>
        <begin position="84"/>
        <end position="105"/>
    </location>
</feature>
<dbReference type="OrthoDB" id="41532at2759"/>
<dbReference type="Pfam" id="PF00583">
    <property type="entry name" value="Acetyltransf_1"/>
    <property type="match status" value="1"/>
</dbReference>
<organism evidence="4 5">
    <name type="scientific">Leucocoprinus leucothites</name>
    <dbReference type="NCBI Taxonomy" id="201217"/>
    <lineage>
        <taxon>Eukaryota</taxon>
        <taxon>Fungi</taxon>
        <taxon>Dikarya</taxon>
        <taxon>Basidiomycota</taxon>
        <taxon>Agaricomycotina</taxon>
        <taxon>Agaricomycetes</taxon>
        <taxon>Agaricomycetidae</taxon>
        <taxon>Agaricales</taxon>
        <taxon>Agaricineae</taxon>
        <taxon>Agaricaceae</taxon>
        <taxon>Leucocoprinus</taxon>
    </lineage>
</organism>
<feature type="domain" description="N-acetyltransferase" evidence="3">
    <location>
        <begin position="103"/>
        <end position="264"/>
    </location>
</feature>
<gene>
    <name evidence="4" type="ORF">D9756_008880</name>
</gene>
<dbReference type="GO" id="GO:0008080">
    <property type="term" value="F:N-acetyltransferase activity"/>
    <property type="evidence" value="ECO:0007669"/>
    <property type="project" value="InterPro"/>
</dbReference>
<keyword evidence="5" id="KW-1185">Reference proteome</keyword>
<dbReference type="AlphaFoldDB" id="A0A8H5FUK9"/>
<keyword evidence="2" id="KW-0812">Transmembrane</keyword>
<evidence type="ECO:0000256" key="1">
    <source>
        <dbReference type="ARBA" id="ARBA00022679"/>
    </source>
</evidence>
<dbReference type="SUPFAM" id="SSF55729">
    <property type="entry name" value="Acyl-CoA N-acyltransferases (Nat)"/>
    <property type="match status" value="1"/>
</dbReference>
<dbReference type="PANTHER" id="PTHR13947">
    <property type="entry name" value="GNAT FAMILY N-ACETYLTRANSFERASE"/>
    <property type="match status" value="1"/>
</dbReference>
<evidence type="ECO:0000259" key="3">
    <source>
        <dbReference type="PROSITE" id="PS51186"/>
    </source>
</evidence>
<dbReference type="InterPro" id="IPR050769">
    <property type="entry name" value="NAT_camello-type"/>
</dbReference>
<protein>
    <recommendedName>
        <fullName evidence="3">N-acetyltransferase domain-containing protein</fullName>
    </recommendedName>
</protein>
<proteinExistence type="predicted"/>
<sequence>MPSQQTSNSEQFSSSEFDYRLRLYHAGDNKAVQALYLNVMVWQPHAPLISFLKLVAKSTTTKIMYLTSILGAAIWIRHPTLGKIISLAAIGATLLQFWLAFRMILSIMRWNVKEDLADLAKHYMLVPVNEVKGDNEGEKGLELEPSGPRGFWVVEATHRVSGKTELAGCGGLDIVRGDGKSKAVLRRMVVSNCHTRRGIAATVIKAVMAHAKAYNLPSIYLTTSTVQGPAIELYKKHGWVEEKRYDISAFGAKVEDLYMRLHLRD</sequence>
<dbReference type="Gene3D" id="3.40.630.30">
    <property type="match status" value="1"/>
</dbReference>
<keyword evidence="1" id="KW-0808">Transferase</keyword>